<dbReference type="EMBL" id="JBFXLU010000010">
    <property type="protein sequence ID" value="KAL2855501.1"/>
    <property type="molecule type" value="Genomic_DNA"/>
</dbReference>
<protein>
    <recommendedName>
        <fullName evidence="4">Lysine decarboxylase-like protein</fullName>
    </recommendedName>
</protein>
<organism evidence="2 3">
    <name type="scientific">Aspergillus pseudoustus</name>
    <dbReference type="NCBI Taxonomy" id="1810923"/>
    <lineage>
        <taxon>Eukaryota</taxon>
        <taxon>Fungi</taxon>
        <taxon>Dikarya</taxon>
        <taxon>Ascomycota</taxon>
        <taxon>Pezizomycotina</taxon>
        <taxon>Eurotiomycetes</taxon>
        <taxon>Eurotiomycetidae</taxon>
        <taxon>Eurotiales</taxon>
        <taxon>Aspergillaceae</taxon>
        <taxon>Aspergillus</taxon>
        <taxon>Aspergillus subgen. Nidulantes</taxon>
    </lineage>
</organism>
<gene>
    <name evidence="2" type="ORF">BJY01DRAFT_3284</name>
</gene>
<dbReference type="InterPro" id="IPR031100">
    <property type="entry name" value="LOG_fam"/>
</dbReference>
<accession>A0ABR4KT81</accession>
<proteinExistence type="predicted"/>
<dbReference type="NCBIfam" id="TIGR00730">
    <property type="entry name" value="Rossman fold protein, TIGR00730 family"/>
    <property type="match status" value="1"/>
</dbReference>
<dbReference type="Proteomes" id="UP001610446">
    <property type="component" value="Unassembled WGS sequence"/>
</dbReference>
<evidence type="ECO:0000313" key="3">
    <source>
        <dbReference type="Proteomes" id="UP001610446"/>
    </source>
</evidence>
<sequence length="260" mass="28082">MVISNCAPRPLTKMATSDSKRPVVCVFCGSVEGTNPAHMETARRLAQIFHENNIQLVYGGGTKGLMGEIARTLVTLSGPGSVHGVIPRALVRVEPGYDNKGGNAQETPSSSSASAGGEGKEAERIITDPSAQSTSEYGITTIVPDMHTRKRLMAQKVREGGPGSGFVSLAGGFGTIEEVMEMTTWNQLGIHHLGIVLLNVNGYWDGLLEWVRNAVKEGYISEQNGRILVEAKSVDEVWPKLVQYQISEGRMELNWGDEEA</sequence>
<feature type="region of interest" description="Disordered" evidence="1">
    <location>
        <begin position="96"/>
        <end position="130"/>
    </location>
</feature>
<evidence type="ECO:0008006" key="4">
    <source>
        <dbReference type="Google" id="ProtNLM"/>
    </source>
</evidence>
<reference evidence="2 3" key="1">
    <citation type="submission" date="2024-07" db="EMBL/GenBank/DDBJ databases">
        <title>Section-level genome sequencing and comparative genomics of Aspergillus sections Usti and Cavernicolus.</title>
        <authorList>
            <consortium name="Lawrence Berkeley National Laboratory"/>
            <person name="Nybo J.L."/>
            <person name="Vesth T.C."/>
            <person name="Theobald S."/>
            <person name="Frisvad J.C."/>
            <person name="Larsen T.O."/>
            <person name="Kjaerboelling I."/>
            <person name="Rothschild-Mancinelli K."/>
            <person name="Lyhne E.K."/>
            <person name="Kogle M.E."/>
            <person name="Barry K."/>
            <person name="Clum A."/>
            <person name="Na H."/>
            <person name="Ledsgaard L."/>
            <person name="Lin J."/>
            <person name="Lipzen A."/>
            <person name="Kuo A."/>
            <person name="Riley R."/>
            <person name="Mondo S."/>
            <person name="Labutti K."/>
            <person name="Haridas S."/>
            <person name="Pangalinan J."/>
            <person name="Salamov A.A."/>
            <person name="Simmons B.A."/>
            <person name="Magnuson J.K."/>
            <person name="Chen J."/>
            <person name="Drula E."/>
            <person name="Henrissat B."/>
            <person name="Wiebenga A."/>
            <person name="Lubbers R.J."/>
            <person name="Gomes A.C."/>
            <person name="Makela M.R."/>
            <person name="Stajich J."/>
            <person name="Grigoriev I.V."/>
            <person name="Mortensen U.H."/>
            <person name="De Vries R.P."/>
            <person name="Baker S.E."/>
            <person name="Andersen M.R."/>
        </authorList>
    </citation>
    <scope>NUCLEOTIDE SEQUENCE [LARGE SCALE GENOMIC DNA]</scope>
    <source>
        <strain evidence="2 3">CBS 123904</strain>
    </source>
</reference>
<name>A0ABR4KT81_9EURO</name>
<dbReference type="PANTHER" id="PTHR31223">
    <property type="entry name" value="LOG FAMILY PROTEIN YJL055W"/>
    <property type="match status" value="1"/>
</dbReference>
<dbReference type="SUPFAM" id="SSF102405">
    <property type="entry name" value="MCP/YpsA-like"/>
    <property type="match status" value="1"/>
</dbReference>
<keyword evidence="3" id="KW-1185">Reference proteome</keyword>
<dbReference type="Gene3D" id="3.40.50.450">
    <property type="match status" value="1"/>
</dbReference>
<dbReference type="PANTHER" id="PTHR31223:SF70">
    <property type="entry name" value="LOG FAMILY PROTEIN YJL055W"/>
    <property type="match status" value="1"/>
</dbReference>
<evidence type="ECO:0000256" key="1">
    <source>
        <dbReference type="SAM" id="MobiDB-lite"/>
    </source>
</evidence>
<dbReference type="Pfam" id="PF03641">
    <property type="entry name" value="Lysine_decarbox"/>
    <property type="match status" value="1"/>
</dbReference>
<comment type="caution">
    <text evidence="2">The sequence shown here is derived from an EMBL/GenBank/DDBJ whole genome shotgun (WGS) entry which is preliminary data.</text>
</comment>
<evidence type="ECO:0000313" key="2">
    <source>
        <dbReference type="EMBL" id="KAL2855501.1"/>
    </source>
</evidence>
<dbReference type="InterPro" id="IPR005269">
    <property type="entry name" value="LOG"/>
</dbReference>